<dbReference type="InterPro" id="IPR017896">
    <property type="entry name" value="4Fe4S_Fe-S-bd"/>
</dbReference>
<evidence type="ECO:0000256" key="1">
    <source>
        <dbReference type="SAM" id="MobiDB-lite"/>
    </source>
</evidence>
<dbReference type="CDD" id="cd06257">
    <property type="entry name" value="DnaJ"/>
    <property type="match status" value="1"/>
</dbReference>
<dbReference type="SMART" id="SM00271">
    <property type="entry name" value="DnaJ"/>
    <property type="match status" value="1"/>
</dbReference>
<reference evidence="4 5" key="1">
    <citation type="submission" date="2024-06" db="EMBL/GenBank/DDBJ databases">
        <authorList>
            <person name="Kraege A."/>
            <person name="Thomma B."/>
        </authorList>
    </citation>
    <scope>NUCLEOTIDE SEQUENCE [LARGE SCALE GENOMIC DNA]</scope>
</reference>
<evidence type="ECO:0000313" key="4">
    <source>
        <dbReference type="EMBL" id="CAL5219127.1"/>
    </source>
</evidence>
<dbReference type="EMBL" id="CAXHTA020000002">
    <property type="protein sequence ID" value="CAL5219127.1"/>
    <property type="molecule type" value="Genomic_DNA"/>
</dbReference>
<dbReference type="Gene3D" id="3.30.70.20">
    <property type="match status" value="1"/>
</dbReference>
<dbReference type="PROSITE" id="PS50076">
    <property type="entry name" value="DNAJ_2"/>
    <property type="match status" value="1"/>
</dbReference>
<dbReference type="PANTHER" id="PTHR44579">
    <property type="entry name" value="OS01G0730500 PROTEIN"/>
    <property type="match status" value="1"/>
</dbReference>
<proteinExistence type="predicted"/>
<name>A0ABP1FM64_9CHLO</name>
<dbReference type="PROSITE" id="PS51379">
    <property type="entry name" value="4FE4S_FER_2"/>
    <property type="match status" value="1"/>
</dbReference>
<gene>
    <name evidence="4" type="primary">g901</name>
    <name evidence="4" type="ORF">VP750_LOCUS786</name>
</gene>
<dbReference type="SUPFAM" id="SSF54862">
    <property type="entry name" value="4Fe-4S ferredoxins"/>
    <property type="match status" value="1"/>
</dbReference>
<feature type="compositionally biased region" description="Basic and acidic residues" evidence="1">
    <location>
        <begin position="209"/>
        <end position="219"/>
    </location>
</feature>
<dbReference type="Pfam" id="PF13370">
    <property type="entry name" value="Fer4_13"/>
    <property type="match status" value="1"/>
</dbReference>
<accession>A0ABP1FM64</accession>
<dbReference type="PANTHER" id="PTHR44579:SF2">
    <property type="entry name" value="OS01G0730500 PROTEIN"/>
    <property type="match status" value="1"/>
</dbReference>
<dbReference type="PROSITE" id="PS00198">
    <property type="entry name" value="4FE4S_FER_1"/>
    <property type="match status" value="1"/>
</dbReference>
<sequence>MDGLDEADDFYSILGVSPRATQKEIKQAYYNIMRSCHPDVAGASMSADEEDDGSADDVCAFINAAVMETLMDADKRAAYDALMGFTSGAINPFNDKTHAADKVFVSEYDCIGCKNCANMCPKTFDLEDDYGRARAVRQGIDSEDDLEAAIQSCPVDCIHWVTAPQLALLETTMLQMERVQTWVLMMGGGSGVDVFLEASIAWEKRQQKMRAKREGDRQKSWMKWGPAATAQAYEGPTSKEARMQQETAAATATAARKWREYQRSRSRTAVGQLPGRR</sequence>
<dbReference type="Gene3D" id="1.10.287.110">
    <property type="entry name" value="DnaJ domain"/>
    <property type="match status" value="1"/>
</dbReference>
<protein>
    <submittedName>
        <fullName evidence="4">G901 protein</fullName>
    </submittedName>
</protein>
<dbReference type="Pfam" id="PF00226">
    <property type="entry name" value="DnaJ"/>
    <property type="match status" value="1"/>
</dbReference>
<evidence type="ECO:0000259" key="3">
    <source>
        <dbReference type="PROSITE" id="PS51379"/>
    </source>
</evidence>
<dbReference type="PRINTS" id="PR00625">
    <property type="entry name" value="JDOMAIN"/>
</dbReference>
<feature type="region of interest" description="Disordered" evidence="1">
    <location>
        <begin position="209"/>
        <end position="277"/>
    </location>
</feature>
<keyword evidence="5" id="KW-1185">Reference proteome</keyword>
<evidence type="ECO:0000313" key="5">
    <source>
        <dbReference type="Proteomes" id="UP001497392"/>
    </source>
</evidence>
<feature type="domain" description="J" evidence="2">
    <location>
        <begin position="9"/>
        <end position="83"/>
    </location>
</feature>
<dbReference type="InterPro" id="IPR036869">
    <property type="entry name" value="J_dom_sf"/>
</dbReference>
<dbReference type="Proteomes" id="UP001497392">
    <property type="component" value="Unassembled WGS sequence"/>
</dbReference>
<dbReference type="InterPro" id="IPR017900">
    <property type="entry name" value="4Fe4S_Fe_S_CS"/>
</dbReference>
<evidence type="ECO:0000259" key="2">
    <source>
        <dbReference type="PROSITE" id="PS50076"/>
    </source>
</evidence>
<comment type="caution">
    <text evidence="4">The sequence shown here is derived from an EMBL/GenBank/DDBJ whole genome shotgun (WGS) entry which is preliminary data.</text>
</comment>
<dbReference type="SUPFAM" id="SSF46565">
    <property type="entry name" value="Chaperone J-domain"/>
    <property type="match status" value="1"/>
</dbReference>
<feature type="domain" description="4Fe-4S ferredoxin-type" evidence="3">
    <location>
        <begin position="101"/>
        <end position="129"/>
    </location>
</feature>
<dbReference type="InterPro" id="IPR001623">
    <property type="entry name" value="DnaJ_domain"/>
</dbReference>
<organism evidence="4 5">
    <name type="scientific">Coccomyxa viridis</name>
    <dbReference type="NCBI Taxonomy" id="1274662"/>
    <lineage>
        <taxon>Eukaryota</taxon>
        <taxon>Viridiplantae</taxon>
        <taxon>Chlorophyta</taxon>
        <taxon>core chlorophytes</taxon>
        <taxon>Trebouxiophyceae</taxon>
        <taxon>Trebouxiophyceae incertae sedis</taxon>
        <taxon>Coccomyxaceae</taxon>
        <taxon>Coccomyxa</taxon>
    </lineage>
</organism>